<dbReference type="SUPFAM" id="SSF47336">
    <property type="entry name" value="ACP-like"/>
    <property type="match status" value="2"/>
</dbReference>
<dbReference type="Gene3D" id="3.40.50.1820">
    <property type="entry name" value="alpha/beta hydrolase"/>
    <property type="match status" value="1"/>
</dbReference>
<keyword evidence="4" id="KW-0597">Phosphoprotein</keyword>
<evidence type="ECO:0000256" key="6">
    <source>
        <dbReference type="ARBA" id="ARBA00022737"/>
    </source>
</evidence>
<dbReference type="Gene3D" id="3.40.50.720">
    <property type="entry name" value="NAD(P)-binding Rossmann-like Domain"/>
    <property type="match status" value="1"/>
</dbReference>
<dbReference type="InterPro" id="IPR014031">
    <property type="entry name" value="Ketoacyl_synth_C"/>
</dbReference>
<dbReference type="SMART" id="SM00823">
    <property type="entry name" value="PKS_PP"/>
    <property type="match status" value="2"/>
</dbReference>
<feature type="active site" description="Proton donor; for dehydratase activity" evidence="10">
    <location>
        <position position="1739"/>
    </location>
</feature>
<dbReference type="CDD" id="cd08956">
    <property type="entry name" value="KR_3_FAS_SDR_x"/>
    <property type="match status" value="1"/>
</dbReference>
<dbReference type="SMART" id="SM00822">
    <property type="entry name" value="PKS_KR"/>
    <property type="match status" value="1"/>
</dbReference>
<dbReference type="InterPro" id="IPR000873">
    <property type="entry name" value="AMP-dep_synth/lig_dom"/>
</dbReference>
<feature type="region of interest" description="N-terminal hotdog fold" evidence="10">
    <location>
        <begin position="1538"/>
        <end position="1665"/>
    </location>
</feature>
<keyword evidence="5" id="KW-0808">Transferase</keyword>
<feature type="region of interest" description="C-terminal hotdog fold" evidence="10">
    <location>
        <begin position="1680"/>
        <end position="1815"/>
    </location>
</feature>
<dbReference type="SMART" id="SM00825">
    <property type="entry name" value="PKS_KS"/>
    <property type="match status" value="1"/>
</dbReference>
<dbReference type="InterPro" id="IPR018201">
    <property type="entry name" value="Ketoacyl_synth_AS"/>
</dbReference>
<feature type="domain" description="Carrier" evidence="12">
    <location>
        <begin position="553"/>
        <end position="630"/>
    </location>
</feature>
<dbReference type="SUPFAM" id="SSF53474">
    <property type="entry name" value="alpha/beta-Hydrolases"/>
    <property type="match status" value="1"/>
</dbReference>
<dbReference type="SMART" id="SM01294">
    <property type="entry name" value="PKS_PP_betabranch"/>
    <property type="match status" value="1"/>
</dbReference>
<dbReference type="PROSITE" id="PS00455">
    <property type="entry name" value="AMP_BINDING"/>
    <property type="match status" value="1"/>
</dbReference>
<evidence type="ECO:0000259" key="12">
    <source>
        <dbReference type="PROSITE" id="PS50075"/>
    </source>
</evidence>
<dbReference type="Pfam" id="PF22953">
    <property type="entry name" value="SpnB_Rossmann"/>
    <property type="match status" value="1"/>
</dbReference>
<evidence type="ECO:0000256" key="7">
    <source>
        <dbReference type="ARBA" id="ARBA00023194"/>
    </source>
</evidence>
<keyword evidence="9" id="KW-0012">Acyltransferase</keyword>
<comment type="pathway">
    <text evidence="2">Antibiotic biosynthesis.</text>
</comment>
<dbReference type="InterPro" id="IPR049900">
    <property type="entry name" value="PKS_mFAS_DH"/>
</dbReference>
<dbReference type="InterPro" id="IPR042099">
    <property type="entry name" value="ANL_N_sf"/>
</dbReference>
<dbReference type="GO" id="GO:0004312">
    <property type="term" value="F:fatty acid synthase activity"/>
    <property type="evidence" value="ECO:0007669"/>
    <property type="project" value="TreeGrafter"/>
</dbReference>
<protein>
    <submittedName>
        <fullName evidence="15">Polyketide synthase</fullName>
    </submittedName>
</protein>
<dbReference type="STRING" id="1963.AQJ27_41875"/>
<dbReference type="InterPro" id="IPR014030">
    <property type="entry name" value="Ketoacyl_synth_N"/>
</dbReference>
<dbReference type="Pfam" id="PF08659">
    <property type="entry name" value="KR"/>
    <property type="match status" value="1"/>
</dbReference>
<dbReference type="InterPro" id="IPR042104">
    <property type="entry name" value="PKS_dehydratase_sf"/>
</dbReference>
<dbReference type="PANTHER" id="PTHR43775">
    <property type="entry name" value="FATTY ACID SYNTHASE"/>
    <property type="match status" value="1"/>
</dbReference>
<comment type="caution">
    <text evidence="15">The sequence shown here is derived from an EMBL/GenBank/DDBJ whole genome shotgun (WGS) entry which is preliminary data.</text>
</comment>
<evidence type="ECO:0000256" key="4">
    <source>
        <dbReference type="ARBA" id="ARBA00022553"/>
    </source>
</evidence>
<name>A0A250VQ58_STROL</name>
<gene>
    <name evidence="15" type="ORF">SO3561_07781</name>
</gene>
<dbReference type="Pfam" id="PF16197">
    <property type="entry name" value="KAsynt_C_assoc"/>
    <property type="match status" value="1"/>
</dbReference>
<feature type="domain" description="Ketosynthase family 3 (KS3)" evidence="13">
    <location>
        <begin position="651"/>
        <end position="1079"/>
    </location>
</feature>
<evidence type="ECO:0000256" key="5">
    <source>
        <dbReference type="ARBA" id="ARBA00022679"/>
    </source>
</evidence>
<dbReference type="InterPro" id="IPR036291">
    <property type="entry name" value="NAD(P)-bd_dom_sf"/>
</dbReference>
<dbReference type="InterPro" id="IPR049552">
    <property type="entry name" value="PKS_DH_N"/>
</dbReference>
<organism evidence="15 16">
    <name type="scientific">Streptomyces olivochromogenes</name>
    <dbReference type="NCBI Taxonomy" id="1963"/>
    <lineage>
        <taxon>Bacteria</taxon>
        <taxon>Bacillati</taxon>
        <taxon>Actinomycetota</taxon>
        <taxon>Actinomycetes</taxon>
        <taxon>Kitasatosporales</taxon>
        <taxon>Streptomycetaceae</taxon>
        <taxon>Streptomyces</taxon>
    </lineage>
</organism>
<dbReference type="Proteomes" id="UP000217446">
    <property type="component" value="Unassembled WGS sequence"/>
</dbReference>
<dbReference type="InterPro" id="IPR020845">
    <property type="entry name" value="AMP-binding_CS"/>
</dbReference>
<dbReference type="GO" id="GO:0004315">
    <property type="term" value="F:3-oxoacyl-[acyl-carrier-protein] synthase activity"/>
    <property type="evidence" value="ECO:0007669"/>
    <property type="project" value="InterPro"/>
</dbReference>
<dbReference type="Gene3D" id="3.40.47.10">
    <property type="match status" value="1"/>
</dbReference>
<dbReference type="SUPFAM" id="SSF51735">
    <property type="entry name" value="NAD(P)-binding Rossmann-fold domains"/>
    <property type="match status" value="2"/>
</dbReference>
<dbReference type="Pfam" id="PF00698">
    <property type="entry name" value="Acyl_transf_1"/>
    <property type="match status" value="1"/>
</dbReference>
<dbReference type="Pfam" id="PF00550">
    <property type="entry name" value="PP-binding"/>
    <property type="match status" value="2"/>
</dbReference>
<dbReference type="InterPro" id="IPR020802">
    <property type="entry name" value="TesA-like"/>
</dbReference>
<dbReference type="PROSITE" id="PS00606">
    <property type="entry name" value="KS3_1"/>
    <property type="match status" value="1"/>
</dbReference>
<evidence type="ECO:0000256" key="10">
    <source>
        <dbReference type="PROSITE-ProRule" id="PRU01363"/>
    </source>
</evidence>
<dbReference type="GO" id="GO:0033068">
    <property type="term" value="P:macrolide biosynthetic process"/>
    <property type="evidence" value="ECO:0007669"/>
    <property type="project" value="UniProtKB-ARBA"/>
</dbReference>
<dbReference type="Gene3D" id="3.40.366.10">
    <property type="entry name" value="Malonyl-Coenzyme A Acyl Carrier Protein, domain 2"/>
    <property type="match status" value="1"/>
</dbReference>
<keyword evidence="6" id="KW-0677">Repeat</keyword>
<keyword evidence="8" id="KW-0511">Multifunctional enzyme</keyword>
<comment type="cofactor">
    <cofactor evidence="1">
        <name>pantetheine 4'-phosphate</name>
        <dbReference type="ChEBI" id="CHEBI:47942"/>
    </cofactor>
</comment>
<evidence type="ECO:0000256" key="1">
    <source>
        <dbReference type="ARBA" id="ARBA00001957"/>
    </source>
</evidence>
<dbReference type="Gene3D" id="3.40.50.12780">
    <property type="entry name" value="N-terminal domain of ligase-like"/>
    <property type="match status" value="1"/>
</dbReference>
<dbReference type="EMBL" id="BDQI01000024">
    <property type="protein sequence ID" value="GAX56214.1"/>
    <property type="molecule type" value="Genomic_DNA"/>
</dbReference>
<evidence type="ECO:0000259" key="13">
    <source>
        <dbReference type="PROSITE" id="PS52004"/>
    </source>
</evidence>
<dbReference type="Pfam" id="PF00975">
    <property type="entry name" value="Thioesterase"/>
    <property type="match status" value="1"/>
</dbReference>
<accession>A0A250VQ58</accession>
<dbReference type="InterPro" id="IPR001031">
    <property type="entry name" value="Thioesterase"/>
</dbReference>
<dbReference type="CDD" id="cd00833">
    <property type="entry name" value="PKS"/>
    <property type="match status" value="1"/>
</dbReference>
<dbReference type="FunFam" id="3.40.47.10:FF:000019">
    <property type="entry name" value="Polyketide synthase type I"/>
    <property type="match status" value="1"/>
</dbReference>
<dbReference type="InterPro" id="IPR045851">
    <property type="entry name" value="AMP-bd_C_sf"/>
</dbReference>
<dbReference type="PROSITE" id="PS00012">
    <property type="entry name" value="PHOSPHOPANTETHEINE"/>
    <property type="match status" value="1"/>
</dbReference>
<dbReference type="PROSITE" id="PS52019">
    <property type="entry name" value="PKS_MFAS_DH"/>
    <property type="match status" value="1"/>
</dbReference>
<dbReference type="SUPFAM" id="SSF52151">
    <property type="entry name" value="FabD/lysophospholipase-like"/>
    <property type="match status" value="1"/>
</dbReference>
<sequence length="2669" mass="279714">MAEFQGELMRALAVTLREHSARRGGRTAYVDGRRAVTYRELEERTGRLAGHLARLGVRRGERVAIHLGNRVELVESCLGVLRAGAIGVLLNPGASDEELGYFLDDSGAVLVITEESLAPRVARLAAERTELRMAVVGRGDLPVDELHFEDLDELRFQDLHADALAFEDLAGTDPDVAPRDDLGLDDPAWILYTSGTTGESKGVVSTQRAALWSVAAAYVPAHGLREEDRLLWPLPMFHAFAHSLCLMGVIAVGASARLLAPGASVAQALAAEPFTILAGVPATYRLLLESLRETAAPVSSSLRLCVTGGAPCPLELKAEVGRVLAAPLLDGYGSTETCGKIAVQRLDGPRDDASSGPPLPGLSVRLTDPSTGAEVTGGADGADGEIWVRGPGLMRGYHNRPDATAKAFSDGWYRTGDLGRLGANGHLHVTGRVKELIIRGGENINPSEVEQVLLARPDIADAAVVGRRHDVLGEVPVAFVVPGPDGFDTARALADCRERLSGFKVPDEIYPTPAIPRTPSGKILRSALAEQLTERLAAERAAASSALRERLTAASDAVLDLVLDETARTLDVPAQWLDPELPFTAQGLTSLGGVLLRDRLGTATGLDLPATLVFDHPTPAAAAVLVRDALHGDRQPAAARTSSGGPRVGPREPIAIVAMACRYPGGVESPEDLWRLVADGTDATSDFPTDRGWNTADLYDPDPDRPGTSLTRRGGFLHRAADFDAAFFNMSPREALATDPQQRLLLETGWELLERAGLDPSGLRGSDTGVFVGVMHADYGPRLLHRGGHELEAHLALGSAGSVASGRIAYTLGLRGPAVTVDTACSSSLVAMHSAVRSLRDGECSLAVAGGVTVMASPGPFVAFSRLRGLAPDGRCKPFSAAADGTAWGEGVGLVLLERLSDARRNGHPVLAILRGSAVNSDGASNGLTAPNGPAQQRVIHAALADAGLSPADVDTVEAHGTGTALGDPIEAQALLATYGQGRGAQRPLWLGSLKSNVGHTQAAAGVGGVIKTVLAMHHERLPRTLHADEPSPRVDWSSGAVRLLTRDEEWRPPPGRPRRAAVSAFGIGGTNAHVILEEAETTTVAAVPSRRGASTPPLLLSAASPAALRAQAARTAVALRERPELALIDVAFTHATGRAALPHRAAVAADDRAGTLSALDALASTAAARTADSAGRSALLFTGQGAQHSGMGRELCESFPVFADSFNALCDLFDAHLERPLRSVLWDTAESALLDRTDFAQAALFTFEVSAFRLLESWGVRPDFLAGHSIGEAAAAHAAGILSERDAVELVAARGRLMRELPEGGAMVALDATEVEVTRELTDGAVIAAVNGPRAVVVSGVEEPVLALARRFAALGRRTVRLRVSHAFHSPLMDPMLAEFSRVVGGLTYGPARVPVLSGLTGRPAAGDELRSAEYWVRHAREAVRFGDAVRWLAYDGRVTAFAEIGPDAHLTAQATTALSESGEDPLFTAATRRGAPEPRTLFDALGRLHVHGVPVDWRRVYAAGGARRVDLPTYPFQRQRYWLSEPANNAAAGSGHPLLTQTVTVPGTERVLCGGRLSGAAQPWLRDHVVGGHTLVPGAAFADLMLHAGDACGVAVLEDLALLTPLFLPAADDEWIQVQVALGEPDGAGRRTADVYARPEESGALGAWTHHATGRLGPAVAGVLERPASLGAWPPPDATAVDLTGAYERLATTGLTYGSAFQGVTALWRRGEELFAEVGPVPLPEARRHALHPALLDAALHAGLLAEPPSGPARLPFAWQGLTLHATGATALRVRIRNTGPDMVGLDLATPSGAPVARLESMTTRPVPTAGVAPVGELYRLRWTGVPAVGEGPVVAVAEPDDLGLAAFLPQRDSESGSADAPEVVVVSLSAHADEGTDPAAAAHALTVRALDQLRARLAGAGRLAVVTRGAADAAPDLPAATVWGLLRAAQAEYPGRLTLVDVDGRPESLRLLPAALGTGEPQLAIRDGLLSVPRLAATPGAAADGSLGRGTVLITGGTGSLGALLARHLVDRHGVRHLVLVSRRGERAPGAQTLRSALEGAGARVDLVACDITERDQLTSLIKEFGPDLTTVVHTAGVLDDGVLEAMTPERLTAVLRPKADAAWQLHELTKDLPLSQFVLFSSAAGLLGNPGQANYAAANSFLDALARHRSALGLPALSLAWGPWADDDGMAARAGRVHGGVVRAVSPEQALALFDAALGGREPVLAPLPLDRSPGALPAGTPVPPPLRGLLRPARPTATAMDGVVSALEEGVVESEGVAGAWRERLAALPPSERAPALVELVRAEVAAVLGHTQVDAVDRDFPELGLDSLMSVLLRNRLSLLAGIPLAATVAYDWPSAERLAEHVYAELSGALADDATAAGPPESDRRHEATRPALPTVERRRGTGRSLPTLYRQVCETGDVVSAMHLLVSASLAAPTFGHDEGARHATAPLRLASGAGGPALVCVPGFATNLGRPWYAGLAGPFDGERDVFELRHPGVDTGVAVARDLETLAELHATTVRRHLGDRPYVVVGHSMGGSAAHAVTARLAAGGAPPVGLVLVDSYHVTPDREAEPWLLAMPARIPAAVGERFDGAVDDLTLLALGAYTRMFRGWDPQPTPVPTLLVRACEPLPDMPERWRSSWPLPHDTVDTPGSHLGVLEENAPTTARAVREWIDALAPGRGRTT</sequence>
<dbReference type="InterPro" id="IPR016035">
    <property type="entry name" value="Acyl_Trfase/lysoPLipase"/>
</dbReference>
<dbReference type="InterPro" id="IPR001227">
    <property type="entry name" value="Ac_transferase_dom_sf"/>
</dbReference>
<dbReference type="GO" id="GO:0006633">
    <property type="term" value="P:fatty acid biosynthetic process"/>
    <property type="evidence" value="ECO:0007669"/>
    <property type="project" value="InterPro"/>
</dbReference>
<dbReference type="InterPro" id="IPR006162">
    <property type="entry name" value="Ppantetheine_attach_site"/>
</dbReference>
<dbReference type="InterPro" id="IPR029058">
    <property type="entry name" value="AB_hydrolase_fold"/>
</dbReference>
<dbReference type="InterPro" id="IPR016039">
    <property type="entry name" value="Thiolase-like"/>
</dbReference>
<proteinExistence type="predicted"/>
<dbReference type="SUPFAM" id="SSF53901">
    <property type="entry name" value="Thiolase-like"/>
    <property type="match status" value="1"/>
</dbReference>
<dbReference type="Pfam" id="PF00501">
    <property type="entry name" value="AMP-binding"/>
    <property type="match status" value="1"/>
</dbReference>
<dbReference type="InterPro" id="IPR032821">
    <property type="entry name" value="PKS_assoc"/>
</dbReference>
<dbReference type="InterPro" id="IPR057326">
    <property type="entry name" value="KR_dom"/>
</dbReference>
<dbReference type="InterPro" id="IPR009081">
    <property type="entry name" value="PP-bd_ACP"/>
</dbReference>
<dbReference type="InterPro" id="IPR014043">
    <property type="entry name" value="Acyl_transferase_dom"/>
</dbReference>
<dbReference type="PANTHER" id="PTHR43775:SF51">
    <property type="entry name" value="INACTIVE PHENOLPHTHIOCEROL SYNTHESIS POLYKETIDE SYNTHASE TYPE I PKS1-RELATED"/>
    <property type="match status" value="1"/>
</dbReference>
<dbReference type="GO" id="GO:0031177">
    <property type="term" value="F:phosphopantetheine binding"/>
    <property type="evidence" value="ECO:0007669"/>
    <property type="project" value="InterPro"/>
</dbReference>
<evidence type="ECO:0000256" key="8">
    <source>
        <dbReference type="ARBA" id="ARBA00023268"/>
    </source>
</evidence>
<keyword evidence="16" id="KW-1185">Reference proteome</keyword>
<reference evidence="16" key="1">
    <citation type="submission" date="2017-05" db="EMBL/GenBank/DDBJ databases">
        <title>Streptomyces olivochromogenes NBRC 3561 whole genome shotgun sequence.</title>
        <authorList>
            <person name="Dohra H."/>
            <person name="Kodani S."/>
        </authorList>
    </citation>
    <scope>NUCLEOTIDE SEQUENCE [LARGE SCALE GENOMIC DNA]</scope>
    <source>
        <strain evidence="16">NBRC 3561</strain>
    </source>
</reference>
<dbReference type="Pfam" id="PF14765">
    <property type="entry name" value="PS-DH"/>
    <property type="match status" value="1"/>
</dbReference>
<dbReference type="Pfam" id="PF21089">
    <property type="entry name" value="PKS_DH_N"/>
    <property type="match status" value="1"/>
</dbReference>
<dbReference type="SUPFAM" id="SSF56801">
    <property type="entry name" value="Acetyl-CoA synthetase-like"/>
    <property type="match status" value="1"/>
</dbReference>
<feature type="active site" description="Proton acceptor; for dehydratase activity" evidence="10">
    <location>
        <position position="1570"/>
    </location>
</feature>
<dbReference type="Pfam" id="PF02801">
    <property type="entry name" value="Ketoacyl-synt_C"/>
    <property type="match status" value="1"/>
</dbReference>
<evidence type="ECO:0000313" key="15">
    <source>
        <dbReference type="EMBL" id="GAX56214.1"/>
    </source>
</evidence>
<feature type="region of interest" description="Disordered" evidence="11">
    <location>
        <begin position="2360"/>
        <end position="2387"/>
    </location>
</feature>
<dbReference type="SMART" id="SM00824">
    <property type="entry name" value="PKS_TE"/>
    <property type="match status" value="1"/>
</dbReference>
<evidence type="ECO:0000256" key="11">
    <source>
        <dbReference type="SAM" id="MobiDB-lite"/>
    </source>
</evidence>
<dbReference type="SMART" id="SM00826">
    <property type="entry name" value="PKS_DH"/>
    <property type="match status" value="1"/>
</dbReference>
<dbReference type="InterPro" id="IPR020841">
    <property type="entry name" value="PKS_Beta-ketoAc_synthase_dom"/>
</dbReference>
<dbReference type="SUPFAM" id="SSF55048">
    <property type="entry name" value="Probable ACP-binding domain of malonyl-CoA ACP transacylase"/>
    <property type="match status" value="1"/>
</dbReference>
<keyword evidence="7" id="KW-0045">Antibiotic biosynthesis</keyword>
<evidence type="ECO:0000256" key="2">
    <source>
        <dbReference type="ARBA" id="ARBA00004792"/>
    </source>
</evidence>
<dbReference type="InterPro" id="IPR036736">
    <property type="entry name" value="ACP-like_sf"/>
</dbReference>
<feature type="domain" description="Carrier" evidence="12">
    <location>
        <begin position="2277"/>
        <end position="2353"/>
    </location>
</feature>
<dbReference type="InterPro" id="IPR013968">
    <property type="entry name" value="PKS_KR"/>
</dbReference>
<evidence type="ECO:0000256" key="9">
    <source>
        <dbReference type="ARBA" id="ARBA00023315"/>
    </source>
</evidence>
<dbReference type="SMART" id="SM00827">
    <property type="entry name" value="PKS_AT"/>
    <property type="match status" value="1"/>
</dbReference>
<dbReference type="PROSITE" id="PS50075">
    <property type="entry name" value="CARRIER"/>
    <property type="match status" value="2"/>
</dbReference>
<dbReference type="Gene3D" id="3.10.129.110">
    <property type="entry name" value="Polyketide synthase dehydratase"/>
    <property type="match status" value="1"/>
</dbReference>
<evidence type="ECO:0000313" key="16">
    <source>
        <dbReference type="Proteomes" id="UP000217446"/>
    </source>
</evidence>
<dbReference type="InterPro" id="IPR050091">
    <property type="entry name" value="PKS_NRPS_Biosynth_Enz"/>
</dbReference>
<evidence type="ECO:0000259" key="14">
    <source>
        <dbReference type="PROSITE" id="PS52019"/>
    </source>
</evidence>
<dbReference type="InterPro" id="IPR020807">
    <property type="entry name" value="PKS_DH"/>
</dbReference>
<dbReference type="InterPro" id="IPR055123">
    <property type="entry name" value="SpnB-like_Rossmann"/>
</dbReference>
<dbReference type="PROSITE" id="PS52004">
    <property type="entry name" value="KS3_2"/>
    <property type="match status" value="1"/>
</dbReference>
<feature type="region of interest" description="Disordered" evidence="11">
    <location>
        <begin position="685"/>
        <end position="712"/>
    </location>
</feature>
<dbReference type="Gene3D" id="3.30.70.3290">
    <property type="match status" value="1"/>
</dbReference>
<dbReference type="RefSeq" id="WP_067381275.1">
    <property type="nucleotide sequence ID" value="NZ_BDQI01000024.1"/>
</dbReference>
<dbReference type="Gene3D" id="3.30.300.30">
    <property type="match status" value="1"/>
</dbReference>
<evidence type="ECO:0000256" key="3">
    <source>
        <dbReference type="ARBA" id="ARBA00022450"/>
    </source>
</evidence>
<dbReference type="InterPro" id="IPR049551">
    <property type="entry name" value="PKS_DH_C"/>
</dbReference>
<dbReference type="Pfam" id="PF00109">
    <property type="entry name" value="ketoacyl-synt"/>
    <property type="match status" value="1"/>
</dbReference>
<dbReference type="Gene3D" id="1.10.1200.10">
    <property type="entry name" value="ACP-like"/>
    <property type="match status" value="2"/>
</dbReference>
<feature type="domain" description="PKS/mFAS DH" evidence="14">
    <location>
        <begin position="1538"/>
        <end position="1815"/>
    </location>
</feature>
<dbReference type="InterPro" id="IPR016036">
    <property type="entry name" value="Malonyl_transacylase_ACP-bd"/>
</dbReference>
<dbReference type="Pfam" id="PF13193">
    <property type="entry name" value="AMP-binding_C"/>
    <property type="match status" value="1"/>
</dbReference>
<keyword evidence="3" id="KW-0596">Phosphopantetheine</keyword>
<dbReference type="InterPro" id="IPR020806">
    <property type="entry name" value="PKS_PP-bd"/>
</dbReference>
<dbReference type="InterPro" id="IPR025110">
    <property type="entry name" value="AMP-bd_C"/>
</dbReference>